<dbReference type="Gene3D" id="3.40.50.1000">
    <property type="entry name" value="HAD superfamily/HAD-like"/>
    <property type="match status" value="1"/>
</dbReference>
<keyword evidence="10" id="KW-1278">Translocase</keyword>
<feature type="transmembrane region" description="Helical" evidence="16">
    <location>
        <begin position="591"/>
        <end position="614"/>
    </location>
</feature>
<dbReference type="PROSITE" id="PS00154">
    <property type="entry name" value="ATPASE_E1_E2"/>
    <property type="match status" value="1"/>
</dbReference>
<dbReference type="InterPro" id="IPR044492">
    <property type="entry name" value="P_typ_ATPase_HD_dom"/>
</dbReference>
<dbReference type="SFLD" id="SFLDG00002">
    <property type="entry name" value="C1.7:_P-type_atpase_like"/>
    <property type="match status" value="1"/>
</dbReference>
<evidence type="ECO:0000256" key="1">
    <source>
        <dbReference type="ARBA" id="ARBA00004651"/>
    </source>
</evidence>
<evidence type="ECO:0000256" key="13">
    <source>
        <dbReference type="ARBA" id="ARBA00023136"/>
    </source>
</evidence>
<evidence type="ECO:0000256" key="4">
    <source>
        <dbReference type="ARBA" id="ARBA00022539"/>
    </source>
</evidence>
<dbReference type="InterPro" id="IPR027256">
    <property type="entry name" value="P-typ_ATPase_IB"/>
</dbReference>
<dbReference type="InterPro" id="IPR023298">
    <property type="entry name" value="ATPase_P-typ_TM_dom_sf"/>
</dbReference>
<keyword evidence="3 16" id="KW-1003">Cell membrane</keyword>
<dbReference type="GO" id="GO:0016887">
    <property type="term" value="F:ATP hydrolysis activity"/>
    <property type="evidence" value="ECO:0007669"/>
    <property type="project" value="InterPro"/>
</dbReference>
<evidence type="ECO:0000256" key="3">
    <source>
        <dbReference type="ARBA" id="ARBA00022475"/>
    </source>
</evidence>
<evidence type="ECO:0000256" key="8">
    <source>
        <dbReference type="ARBA" id="ARBA00022796"/>
    </source>
</evidence>
<feature type="transmembrane region" description="Helical" evidence="16">
    <location>
        <begin position="566"/>
        <end position="585"/>
    </location>
</feature>
<dbReference type="SUPFAM" id="SSF81653">
    <property type="entry name" value="Calcium ATPase, transduction domain A"/>
    <property type="match status" value="1"/>
</dbReference>
<feature type="domain" description="P-type ATPase A" evidence="17">
    <location>
        <begin position="114"/>
        <end position="215"/>
    </location>
</feature>
<dbReference type="OrthoDB" id="9813266at2"/>
<keyword evidence="9 16" id="KW-0067">ATP-binding</keyword>
<dbReference type="InterPro" id="IPR018303">
    <property type="entry name" value="ATPase_P-typ_P_site"/>
</dbReference>
<keyword evidence="13 16" id="KW-0472">Membrane</keyword>
<dbReference type="PRINTS" id="PR00119">
    <property type="entry name" value="CATATPASE"/>
</dbReference>
<comment type="similarity">
    <text evidence="2 16">Belongs to the cation transport ATPase (P-type) (TC 3.A.3) family. Type IB subfamily.</text>
</comment>
<feature type="transmembrane region" description="Helical" evidence="16">
    <location>
        <begin position="231"/>
        <end position="250"/>
    </location>
</feature>
<evidence type="ECO:0000256" key="14">
    <source>
        <dbReference type="ARBA" id="ARBA00039103"/>
    </source>
</evidence>
<dbReference type="EC" id="7.2.2.21" evidence="14"/>
<dbReference type="NCBIfam" id="TIGR01494">
    <property type="entry name" value="ATPase_P-type"/>
    <property type="match status" value="1"/>
</dbReference>
<dbReference type="Gene3D" id="2.70.150.10">
    <property type="entry name" value="Calcium-transporting ATPase, cytoplasmic transduction domain A"/>
    <property type="match status" value="1"/>
</dbReference>
<feature type="transmembrane region" description="Helical" evidence="16">
    <location>
        <begin position="66"/>
        <end position="94"/>
    </location>
</feature>
<evidence type="ECO:0000256" key="12">
    <source>
        <dbReference type="ARBA" id="ARBA00023008"/>
    </source>
</evidence>
<keyword evidence="8" id="KW-0187">Copper transport</keyword>
<dbReference type="Pfam" id="PF00122">
    <property type="entry name" value="E1-E2_ATPase"/>
    <property type="match status" value="1"/>
</dbReference>
<keyword evidence="4" id="KW-0104">Cadmium</keyword>
<dbReference type="InterPro" id="IPR008250">
    <property type="entry name" value="ATPase_P-typ_transduc_dom_A_sf"/>
</dbReference>
<dbReference type="GO" id="GO:0006825">
    <property type="term" value="P:copper ion transport"/>
    <property type="evidence" value="ECO:0007669"/>
    <property type="project" value="UniProtKB-KW"/>
</dbReference>
<dbReference type="GO" id="GO:0005886">
    <property type="term" value="C:plasma membrane"/>
    <property type="evidence" value="ECO:0007669"/>
    <property type="project" value="UniProtKB-SubCell"/>
</dbReference>
<gene>
    <name evidence="18" type="ORF">CBW42_13595</name>
</gene>
<dbReference type="SFLD" id="SFLDS00003">
    <property type="entry name" value="Haloacid_Dehalogenase"/>
    <property type="match status" value="1"/>
</dbReference>
<dbReference type="PANTHER" id="PTHR48085:SF5">
    <property type="entry name" value="CADMIUM_ZINC-TRANSPORTING ATPASE HMA4-RELATED"/>
    <property type="match status" value="1"/>
</dbReference>
<reference evidence="18 19" key="1">
    <citation type="submission" date="2017-05" db="EMBL/GenBank/DDBJ databases">
        <title>Butyricicoccus porcorum sp. nov. a butyrate-producing bacterium from the swine intestinal tract.</title>
        <authorList>
            <person name="Trachsel J."/>
            <person name="Humphrey S."/>
            <person name="Allen H.K."/>
        </authorList>
    </citation>
    <scope>NUCLEOTIDE SEQUENCE [LARGE SCALE GENOMIC DNA]</scope>
    <source>
        <strain evidence="18">BB10</strain>
    </source>
</reference>
<comment type="subcellular location">
    <subcellularLocation>
        <location evidence="1">Cell membrane</location>
        <topology evidence="1">Multi-pass membrane protein</topology>
    </subcellularLocation>
</comment>
<evidence type="ECO:0000313" key="19">
    <source>
        <dbReference type="Proteomes" id="UP000194903"/>
    </source>
</evidence>
<dbReference type="AlphaFoldDB" id="A0A252F0Q0"/>
<evidence type="ECO:0000256" key="10">
    <source>
        <dbReference type="ARBA" id="ARBA00022967"/>
    </source>
</evidence>
<evidence type="ECO:0000256" key="5">
    <source>
        <dbReference type="ARBA" id="ARBA00022692"/>
    </source>
</evidence>
<dbReference type="InterPro" id="IPR001757">
    <property type="entry name" value="P_typ_ATPase"/>
</dbReference>
<keyword evidence="11 16" id="KW-1133">Transmembrane helix</keyword>
<keyword evidence="19" id="KW-1185">Reference proteome</keyword>
<dbReference type="InterPro" id="IPR036412">
    <property type="entry name" value="HAD-like_sf"/>
</dbReference>
<organism evidence="18 19">
    <name type="scientific">Butyricicoccus porcorum</name>
    <dbReference type="NCBI Taxonomy" id="1945634"/>
    <lineage>
        <taxon>Bacteria</taxon>
        <taxon>Bacillati</taxon>
        <taxon>Bacillota</taxon>
        <taxon>Clostridia</taxon>
        <taxon>Eubacteriales</taxon>
        <taxon>Butyricicoccaceae</taxon>
        <taxon>Butyricicoccus</taxon>
    </lineage>
</organism>
<evidence type="ECO:0000313" key="18">
    <source>
        <dbReference type="EMBL" id="OUM19357.1"/>
    </source>
</evidence>
<dbReference type="InterPro" id="IPR051014">
    <property type="entry name" value="Cation_Transport_ATPase_IB"/>
</dbReference>
<evidence type="ECO:0000256" key="6">
    <source>
        <dbReference type="ARBA" id="ARBA00022723"/>
    </source>
</evidence>
<dbReference type="GO" id="GO:0046872">
    <property type="term" value="F:metal ion binding"/>
    <property type="evidence" value="ECO:0007669"/>
    <property type="project" value="UniProtKB-KW"/>
</dbReference>
<dbReference type="Proteomes" id="UP000194903">
    <property type="component" value="Unassembled WGS sequence"/>
</dbReference>
<dbReference type="EMBL" id="NHOC01000020">
    <property type="protein sequence ID" value="OUM19357.1"/>
    <property type="molecule type" value="Genomic_DNA"/>
</dbReference>
<comment type="caution">
    <text evidence="18">The sequence shown here is derived from an EMBL/GenBank/DDBJ whole genome shotgun (WGS) entry which is preliminary data.</text>
</comment>
<dbReference type="PANTHER" id="PTHR48085">
    <property type="entry name" value="CADMIUM/ZINC-TRANSPORTING ATPASE HMA2-RELATED"/>
    <property type="match status" value="1"/>
</dbReference>
<sequence length="615" mass="65487">MKSKRNSSAELTALCVLSAAGLLLSLMGISVVGIDAAWIAILLSGVPFTVETIRSMAEQKRLRSGFLVPVTMVLAIVLGEYFAAGMVAFIMLVAHRVELMTERHAHEGVARLTSLTPQTAHVLRGGKTVDIPIEEITVGDTLSVLAGETIPVDGVILEGQTSVDQSVMTGESMPVDKKEGDAVISGTLNQFAVFTMRAEHVGQDSAMQRMVQLAEQIDAEKAPIIGQADRWATWLSIAALVVAVAVYAITGDPSRAVTVLVVFCPCAFTMATPTAILAGMANASKYGIIIRSGDALERLSHVTKAAFDKTGTLTYGKPELIDVRCEGAYSREQLIALAASAEQSSEHPLGKALLRHAQEKNIPLSDCTDFVVSAGLGVSATVDGHAVRLGKPELMEGVDIPDAARRESDAFGTEKGASCIFVLVDGTYAGFLVFADTLRVHARQMIIRLKELHVHSVLLTGDRASTANTIAGQLTIPEVYADLLPEDKMNRLAQLETGKDHVCMVGDGVNDSLALKSAYVSMAMGGIGSDIATNSADIVLVDDEVRKVSYLFQLSQKVMKKIKSNVFITMSINFWFILLAAFGLLSAAEGSIVHIISALFVVLNSSALSTAWGLD</sequence>
<keyword evidence="8" id="KW-0813">Transport</keyword>
<dbReference type="NCBIfam" id="TIGR01525">
    <property type="entry name" value="ATPase-IB_hvy"/>
    <property type="match status" value="1"/>
</dbReference>
<dbReference type="InterPro" id="IPR023299">
    <property type="entry name" value="ATPase_P-typ_cyto_dom_N"/>
</dbReference>
<dbReference type="FunFam" id="2.70.150.10:FF:000020">
    <property type="entry name" value="Copper-exporting P-type ATPase A"/>
    <property type="match status" value="1"/>
</dbReference>
<name>A0A252F0Q0_9FIRM</name>
<dbReference type="SUPFAM" id="SSF81665">
    <property type="entry name" value="Calcium ATPase, transmembrane domain M"/>
    <property type="match status" value="1"/>
</dbReference>
<dbReference type="Pfam" id="PF00702">
    <property type="entry name" value="Hydrolase"/>
    <property type="match status" value="1"/>
</dbReference>
<dbReference type="GO" id="GO:0008551">
    <property type="term" value="F:P-type cadmium transporter activity"/>
    <property type="evidence" value="ECO:0007669"/>
    <property type="project" value="UniProtKB-EC"/>
</dbReference>
<dbReference type="SFLD" id="SFLDF00027">
    <property type="entry name" value="p-type_atpase"/>
    <property type="match status" value="1"/>
</dbReference>
<keyword evidence="8" id="KW-0406">Ion transport</keyword>
<protein>
    <recommendedName>
        <fullName evidence="14">Cd(2+)-exporting ATPase</fullName>
        <ecNumber evidence="14">7.2.2.21</ecNumber>
    </recommendedName>
</protein>
<evidence type="ECO:0000256" key="15">
    <source>
        <dbReference type="ARBA" id="ARBA00049338"/>
    </source>
</evidence>
<dbReference type="InterPro" id="IPR023214">
    <property type="entry name" value="HAD_sf"/>
</dbReference>
<dbReference type="GO" id="GO:0005524">
    <property type="term" value="F:ATP binding"/>
    <property type="evidence" value="ECO:0007669"/>
    <property type="project" value="UniProtKB-UniRule"/>
</dbReference>
<evidence type="ECO:0000256" key="16">
    <source>
        <dbReference type="RuleBase" id="RU362081"/>
    </source>
</evidence>
<feature type="transmembrane region" description="Helical" evidence="16">
    <location>
        <begin position="256"/>
        <end position="281"/>
    </location>
</feature>
<evidence type="ECO:0000256" key="2">
    <source>
        <dbReference type="ARBA" id="ARBA00006024"/>
    </source>
</evidence>
<dbReference type="InterPro" id="IPR059000">
    <property type="entry name" value="ATPase_P-type_domA"/>
</dbReference>
<comment type="catalytic activity">
    <reaction evidence="15">
        <text>Cd(2+)(in) + ATP + H2O = Cd(2+)(out) + ADP + phosphate + H(+)</text>
        <dbReference type="Rhea" id="RHEA:12132"/>
        <dbReference type="ChEBI" id="CHEBI:15377"/>
        <dbReference type="ChEBI" id="CHEBI:15378"/>
        <dbReference type="ChEBI" id="CHEBI:30616"/>
        <dbReference type="ChEBI" id="CHEBI:43474"/>
        <dbReference type="ChEBI" id="CHEBI:48775"/>
        <dbReference type="ChEBI" id="CHEBI:456216"/>
        <dbReference type="EC" id="7.2.2.21"/>
    </reaction>
</comment>
<dbReference type="Gene3D" id="3.40.1110.10">
    <property type="entry name" value="Calcium-transporting ATPase, cytoplasmic domain N"/>
    <property type="match status" value="1"/>
</dbReference>
<keyword evidence="5 16" id="KW-0812">Transmembrane</keyword>
<keyword evidence="7 16" id="KW-0547">Nucleotide-binding</keyword>
<accession>A0A252F0Q0</accession>
<evidence type="ECO:0000259" key="17">
    <source>
        <dbReference type="Pfam" id="PF00122"/>
    </source>
</evidence>
<evidence type="ECO:0000256" key="11">
    <source>
        <dbReference type="ARBA" id="ARBA00022989"/>
    </source>
</evidence>
<evidence type="ECO:0000256" key="7">
    <source>
        <dbReference type="ARBA" id="ARBA00022741"/>
    </source>
</evidence>
<evidence type="ECO:0000256" key="9">
    <source>
        <dbReference type="ARBA" id="ARBA00022840"/>
    </source>
</evidence>
<keyword evidence="12" id="KW-0186">Copper</keyword>
<dbReference type="RefSeq" id="WP_087022644.1">
    <property type="nucleotide sequence ID" value="NZ_NHOC01000020.1"/>
</dbReference>
<dbReference type="SUPFAM" id="SSF56784">
    <property type="entry name" value="HAD-like"/>
    <property type="match status" value="1"/>
</dbReference>
<proteinExistence type="inferred from homology"/>
<keyword evidence="6 16" id="KW-0479">Metal-binding</keyword>